<feature type="transmembrane region" description="Helical" evidence="5">
    <location>
        <begin position="121"/>
        <end position="142"/>
    </location>
</feature>
<name>A0A428QLN3_9HYPO</name>
<organism evidence="7 8">
    <name type="scientific">Fusarium floridanum</name>
    <dbReference type="NCBI Taxonomy" id="1325733"/>
    <lineage>
        <taxon>Eukaryota</taxon>
        <taxon>Fungi</taxon>
        <taxon>Dikarya</taxon>
        <taxon>Ascomycota</taxon>
        <taxon>Pezizomycotina</taxon>
        <taxon>Sordariomycetes</taxon>
        <taxon>Hypocreomycetidae</taxon>
        <taxon>Hypocreales</taxon>
        <taxon>Nectriaceae</taxon>
        <taxon>Fusarium</taxon>
        <taxon>Fusarium solani species complex</taxon>
    </lineage>
</organism>
<evidence type="ECO:0000256" key="3">
    <source>
        <dbReference type="ARBA" id="ARBA00022989"/>
    </source>
</evidence>
<evidence type="ECO:0000256" key="1">
    <source>
        <dbReference type="ARBA" id="ARBA00004141"/>
    </source>
</evidence>
<dbReference type="PANTHER" id="PTHR39608">
    <property type="entry name" value="INTEGRAL MEMBRANE PROTEIN (AFU_ORTHOLOGUE AFUA_5G08640)"/>
    <property type="match status" value="1"/>
</dbReference>
<keyword evidence="8" id="KW-1185">Reference proteome</keyword>
<evidence type="ECO:0000259" key="6">
    <source>
        <dbReference type="Pfam" id="PF01284"/>
    </source>
</evidence>
<dbReference type="GO" id="GO:0016020">
    <property type="term" value="C:membrane"/>
    <property type="evidence" value="ECO:0007669"/>
    <property type="project" value="UniProtKB-SubCell"/>
</dbReference>
<reference evidence="7 8" key="1">
    <citation type="submission" date="2017-06" db="EMBL/GenBank/DDBJ databases">
        <title>Comparative genomic analysis of Ambrosia Fusariam Clade fungi.</title>
        <authorList>
            <person name="Stajich J.E."/>
            <person name="Carrillo J."/>
            <person name="Kijimoto T."/>
            <person name="Eskalen A."/>
            <person name="O'Donnell K."/>
            <person name="Kasson M."/>
        </authorList>
    </citation>
    <scope>NUCLEOTIDE SEQUENCE [LARGE SCALE GENOMIC DNA]</scope>
    <source>
        <strain evidence="7 8">NRRL62606</strain>
    </source>
</reference>
<protein>
    <recommendedName>
        <fullName evidence="6">MARVEL domain-containing protein</fullName>
    </recommendedName>
</protein>
<dbReference type="Proteomes" id="UP000287972">
    <property type="component" value="Unassembled WGS sequence"/>
</dbReference>
<keyword evidence="2 5" id="KW-0812">Transmembrane</keyword>
<dbReference type="PANTHER" id="PTHR39608:SF1">
    <property type="entry name" value="INTEGRAL MEMBRANE PROTEIN (AFU_ORTHOLOGUE AFUA_5G08640)"/>
    <property type="match status" value="1"/>
</dbReference>
<evidence type="ECO:0000313" key="7">
    <source>
        <dbReference type="EMBL" id="RSL66243.1"/>
    </source>
</evidence>
<feature type="transmembrane region" description="Helical" evidence="5">
    <location>
        <begin position="43"/>
        <end position="70"/>
    </location>
</feature>
<dbReference type="Pfam" id="PF01284">
    <property type="entry name" value="MARVEL"/>
    <property type="match status" value="1"/>
</dbReference>
<evidence type="ECO:0000256" key="2">
    <source>
        <dbReference type="ARBA" id="ARBA00022692"/>
    </source>
</evidence>
<accession>A0A428QLN3</accession>
<keyword evidence="4 5" id="KW-0472">Membrane</keyword>
<gene>
    <name evidence="7" type="ORF">CEP51_012839</name>
</gene>
<comment type="subcellular location">
    <subcellularLocation>
        <location evidence="1">Membrane</location>
        <topology evidence="1">Multi-pass membrane protein</topology>
    </subcellularLocation>
</comment>
<evidence type="ECO:0000256" key="5">
    <source>
        <dbReference type="SAM" id="Phobius"/>
    </source>
</evidence>
<proteinExistence type="predicted"/>
<comment type="caution">
    <text evidence="7">The sequence shown here is derived from an EMBL/GenBank/DDBJ whole genome shotgun (WGS) entry which is preliminary data.</text>
</comment>
<sequence>MAIDRIVSLVLRAAELVFAAIVAGVNGEYLHKSEGASSWDLGRFIYTEVVAALAILFSLLLLIPFSSTFIHWPLDIFMSINWWIVFGLLVDLIGDSCGRVFNWGNVHPIHGDQCGKFKATIAFSFLSALLWLVSALVGFFWVRRRERAVARADAAHYNRRRHWFRRSHV</sequence>
<evidence type="ECO:0000313" key="8">
    <source>
        <dbReference type="Proteomes" id="UP000287972"/>
    </source>
</evidence>
<keyword evidence="3 5" id="KW-1133">Transmembrane helix</keyword>
<dbReference type="InterPro" id="IPR008253">
    <property type="entry name" value="Marvel"/>
</dbReference>
<dbReference type="AlphaFoldDB" id="A0A428QLN3"/>
<evidence type="ECO:0000256" key="4">
    <source>
        <dbReference type="ARBA" id="ARBA00023136"/>
    </source>
</evidence>
<feature type="domain" description="MARVEL" evidence="6">
    <location>
        <begin position="7"/>
        <end position="136"/>
    </location>
</feature>
<dbReference type="EMBL" id="NKCL01000501">
    <property type="protein sequence ID" value="RSL66243.1"/>
    <property type="molecule type" value="Genomic_DNA"/>
</dbReference>